<reference evidence="6" key="1">
    <citation type="journal article" date="2013" name="PLoS ONE">
        <title>Gene expression in gut symbiotic organ of stinkbug affected by extracellular bacterial symbiont.</title>
        <authorList>
            <person name="Futahashi R."/>
            <person name="Tanaka K."/>
            <person name="Tanahashi M."/>
            <person name="Nikoh N."/>
            <person name="Kikuchi Y."/>
            <person name="Lee B.L."/>
            <person name="Fukatsu T."/>
        </authorList>
    </citation>
    <scope>NUCLEOTIDE SEQUENCE</scope>
    <source>
        <tissue evidence="6">Midgut</tissue>
    </source>
</reference>
<dbReference type="GO" id="GO:0008168">
    <property type="term" value="F:methyltransferase activity"/>
    <property type="evidence" value="ECO:0007669"/>
    <property type="project" value="UniProtKB-KW"/>
</dbReference>
<protein>
    <recommendedName>
        <fullName evidence="5">Methyltransferase domain-containing protein</fullName>
    </recommendedName>
</protein>
<organism evidence="6">
    <name type="scientific">Riptortus pedestris</name>
    <name type="common">Bean bug</name>
    <dbReference type="NCBI Taxonomy" id="329032"/>
    <lineage>
        <taxon>Eukaryota</taxon>
        <taxon>Metazoa</taxon>
        <taxon>Ecdysozoa</taxon>
        <taxon>Arthropoda</taxon>
        <taxon>Hexapoda</taxon>
        <taxon>Insecta</taxon>
        <taxon>Pterygota</taxon>
        <taxon>Neoptera</taxon>
        <taxon>Paraneoptera</taxon>
        <taxon>Hemiptera</taxon>
        <taxon>Heteroptera</taxon>
        <taxon>Panheteroptera</taxon>
        <taxon>Pentatomomorpha</taxon>
        <taxon>Coreoidea</taxon>
        <taxon>Alydidae</taxon>
        <taxon>Riptortus</taxon>
    </lineage>
</organism>
<evidence type="ECO:0000256" key="3">
    <source>
        <dbReference type="ARBA" id="ARBA00022679"/>
    </source>
</evidence>
<evidence type="ECO:0000313" key="6">
    <source>
        <dbReference type="EMBL" id="BAN21077.1"/>
    </source>
</evidence>
<dbReference type="GO" id="GO:0032259">
    <property type="term" value="P:methylation"/>
    <property type="evidence" value="ECO:0007669"/>
    <property type="project" value="UniProtKB-KW"/>
</dbReference>
<evidence type="ECO:0000259" key="5">
    <source>
        <dbReference type="Pfam" id="PF13847"/>
    </source>
</evidence>
<dbReference type="FunFam" id="3.40.50.150:FF:000110">
    <property type="entry name" value="methyltransferase-like protein 13 isoform X1"/>
    <property type="match status" value="1"/>
</dbReference>
<name>R4WT10_RIPPE</name>
<keyword evidence="3" id="KW-0808">Transferase</keyword>
<dbReference type="PANTHER" id="PTHR12176">
    <property type="entry name" value="SAM-DEPENDENT METHYLTRANSFERASE SUPERFAMILY PROTEIN"/>
    <property type="match status" value="1"/>
</dbReference>
<dbReference type="AlphaFoldDB" id="R4WT10"/>
<evidence type="ECO:0000256" key="4">
    <source>
        <dbReference type="ARBA" id="ARBA00023268"/>
    </source>
</evidence>
<dbReference type="CDD" id="cd02440">
    <property type="entry name" value="AdoMet_MTases"/>
    <property type="match status" value="2"/>
</dbReference>
<comment type="similarity">
    <text evidence="1">Belongs to the methyltransferase superfamily.</text>
</comment>
<dbReference type="Pfam" id="PF13847">
    <property type="entry name" value="Methyltransf_31"/>
    <property type="match status" value="1"/>
</dbReference>
<dbReference type="InterPro" id="IPR025714">
    <property type="entry name" value="Methyltranfer_dom"/>
</dbReference>
<dbReference type="InterPro" id="IPR051419">
    <property type="entry name" value="Lys/N-term_MeTrsfase_sf"/>
</dbReference>
<keyword evidence="4" id="KW-0511">Multifunctional enzyme</keyword>
<proteinExistence type="evidence at transcript level"/>
<feature type="domain" description="Methyltransferase" evidence="5">
    <location>
        <begin position="49"/>
        <end position="190"/>
    </location>
</feature>
<keyword evidence="2" id="KW-0489">Methyltransferase</keyword>
<dbReference type="Pfam" id="PF01564">
    <property type="entry name" value="Spermine_synth"/>
    <property type="match status" value="1"/>
</dbReference>
<evidence type="ECO:0000256" key="2">
    <source>
        <dbReference type="ARBA" id="ARBA00022603"/>
    </source>
</evidence>
<dbReference type="EMBL" id="AK417862">
    <property type="protein sequence ID" value="BAN21077.1"/>
    <property type="molecule type" value="mRNA"/>
</dbReference>
<sequence>MTSLLPKSSFEFSKADYWEAFFKHRGNRTFEWYGEYPELCSYLHKYIKTKDKILVTGCGNSKISEDLYDVGYRQITNIDISKLVIKQMKANNDSKRPELIFEEMDATNMSFDKEMFTVVFDKGTFDALMPDENKSTVTNVTKYLEEIDRVLRIGGRYIVVTLLQQHIMTFLLEHFYEKSWMIRVCRCHEVEARSFKEQGYKSLPVFLVIFTKFKKMPSSTSICEMCLTQDSPATRVEGIEKIKELVLEAQMVAIVCNGLQRSTSGGKEIELEIHRPDETSPRYTLRVVEMPNAKASGMSYAAFIVPQGRETEWAFGTLEGRQFLLKETKVDRLAVIILNRGHDFSSLEQIKSELNSIVQDFAPSDYKKSISYLSVGGDVGIRNEVFSGESPVSGKYVVEETHGENGILLRRLYFLSNKGAIQSEAKVRKVKTRKGAERVLVDTTSLSCSHHGYMTIGACSVLDSSSEGKLLVIGLGGGALCSYLKKVFPKSVITAIELDPEVLNIAVNYFGLIEDKQLIVYIKDGLIFLSEAEKRGEKYDLIMYDVDNKDIITGISSPPLAFIENDILQKVKNMLTKKGLFILNLVCRKKCVRDDLCKTLKSIFRTVKALKLEDDLNEIFYCWNQSKTDPEAALSQACTNLFDIVKQKKFDTLPCVNPANLKDLLQPD</sequence>
<dbReference type="InterPro" id="IPR029063">
    <property type="entry name" value="SAM-dependent_MTases_sf"/>
</dbReference>
<accession>R4WT10</accession>
<dbReference type="Gene3D" id="3.40.50.150">
    <property type="entry name" value="Vaccinia Virus protein VP39"/>
    <property type="match status" value="2"/>
</dbReference>
<dbReference type="PANTHER" id="PTHR12176:SF78">
    <property type="entry name" value="EEF1A LYSINE AND N-TERMINAL METHYLTRANSFERASE"/>
    <property type="match status" value="1"/>
</dbReference>
<dbReference type="SUPFAM" id="SSF53335">
    <property type="entry name" value="S-adenosyl-L-methionine-dependent methyltransferases"/>
    <property type="match status" value="2"/>
</dbReference>
<evidence type="ECO:0000256" key="1">
    <source>
        <dbReference type="ARBA" id="ARBA00008361"/>
    </source>
</evidence>